<reference evidence="2" key="1">
    <citation type="submission" date="2018-06" db="EMBL/GenBank/DDBJ databases">
        <authorList>
            <person name="Zhirakovskaya E."/>
        </authorList>
    </citation>
    <scope>NUCLEOTIDE SEQUENCE</scope>
</reference>
<evidence type="ECO:0000313" key="2">
    <source>
        <dbReference type="EMBL" id="VAW67196.1"/>
    </source>
</evidence>
<dbReference type="InterPro" id="IPR029062">
    <property type="entry name" value="Class_I_gatase-like"/>
</dbReference>
<dbReference type="SUPFAM" id="SSF52317">
    <property type="entry name" value="Class I glutamine amidotransferase-like"/>
    <property type="match status" value="1"/>
</dbReference>
<keyword evidence="2" id="KW-0808">Transferase</keyword>
<keyword evidence="2" id="KW-0315">Glutamine amidotransferase</keyword>
<dbReference type="EMBL" id="UOFH01000375">
    <property type="protein sequence ID" value="VAW67196.1"/>
    <property type="molecule type" value="Genomic_DNA"/>
</dbReference>
<dbReference type="GO" id="GO:0003922">
    <property type="term" value="F:GMP synthase (glutamine-hydrolyzing) activity"/>
    <property type="evidence" value="ECO:0007669"/>
    <property type="project" value="UniProtKB-EC"/>
</dbReference>
<feature type="domain" description="Glutamine amidotransferase" evidence="1">
    <location>
        <begin position="40"/>
        <end position="188"/>
    </location>
</feature>
<dbReference type="EC" id="6.3.5.2" evidence="2"/>
<accession>A0A3B0YFQ4</accession>
<organism evidence="2">
    <name type="scientific">hydrothermal vent metagenome</name>
    <dbReference type="NCBI Taxonomy" id="652676"/>
    <lineage>
        <taxon>unclassified sequences</taxon>
        <taxon>metagenomes</taxon>
        <taxon>ecological metagenomes</taxon>
    </lineage>
</organism>
<protein>
    <submittedName>
        <fullName evidence="2">Glutamine amidotransferase, class I</fullName>
        <ecNumber evidence="2">6.3.5.2</ecNumber>
    </submittedName>
</protein>
<dbReference type="InterPro" id="IPR044992">
    <property type="entry name" value="ChyE-like"/>
</dbReference>
<keyword evidence="2" id="KW-0436">Ligase</keyword>
<dbReference type="Pfam" id="PF00117">
    <property type="entry name" value="GATase"/>
    <property type="match status" value="1"/>
</dbReference>
<dbReference type="AlphaFoldDB" id="A0A3B0YFQ4"/>
<dbReference type="CDD" id="cd01741">
    <property type="entry name" value="GATase1_1"/>
    <property type="match status" value="1"/>
</dbReference>
<dbReference type="PANTHER" id="PTHR42695:SF5">
    <property type="entry name" value="GLUTAMINE AMIDOTRANSFERASE YLR126C-RELATED"/>
    <property type="match status" value="1"/>
</dbReference>
<gene>
    <name evidence="2" type="ORF">MNBD_GAMMA08-1343</name>
</gene>
<dbReference type="GO" id="GO:0005829">
    <property type="term" value="C:cytosol"/>
    <property type="evidence" value="ECO:0007669"/>
    <property type="project" value="TreeGrafter"/>
</dbReference>
<dbReference type="GO" id="GO:0016740">
    <property type="term" value="F:transferase activity"/>
    <property type="evidence" value="ECO:0007669"/>
    <property type="project" value="UniProtKB-KW"/>
</dbReference>
<proteinExistence type="predicted"/>
<name>A0A3B0YFQ4_9ZZZZ</name>
<evidence type="ECO:0000259" key="1">
    <source>
        <dbReference type="Pfam" id="PF00117"/>
    </source>
</evidence>
<dbReference type="PANTHER" id="PTHR42695">
    <property type="entry name" value="GLUTAMINE AMIDOTRANSFERASE YLR126C-RELATED"/>
    <property type="match status" value="1"/>
</dbReference>
<dbReference type="PROSITE" id="PS51273">
    <property type="entry name" value="GATASE_TYPE_1"/>
    <property type="match status" value="1"/>
</dbReference>
<dbReference type="InterPro" id="IPR017926">
    <property type="entry name" value="GATASE"/>
</dbReference>
<dbReference type="Gene3D" id="3.40.50.880">
    <property type="match status" value="1"/>
</dbReference>
<sequence length="233" mass="26422">MKIGILEADILDEDVQRKYGNYTDMFKELFLSVDSNLSFVSYNVVSFERPVDINECDAYLITGSKFSAYDKDEWIYKLKDLIVELVKHQKKLIGICFGHQIIADALGGEVKKSKKGWGVGCMLSDVKINKNGLKPIKKSFNLLVSHQDQVTKMPANAMLVAGSDFCPVSSFSISDYVLSFQGHPEFNESYLKLIMRKRRDKIGEQVYKNAIESLNNQPNSKEVAQCILNFIKL</sequence>